<accession>A0AAE9YPE4</accession>
<protein>
    <submittedName>
        <fullName evidence="1">RebB family R body protein</fullName>
    </submittedName>
</protein>
<dbReference type="KEGG" id="tact:SG35_022640"/>
<name>A0AAE9YPE4_9GAMM</name>
<proteinExistence type="predicted"/>
<organism evidence="1 2">
    <name type="scientific">Thalassomonas actiniarum</name>
    <dbReference type="NCBI Taxonomy" id="485447"/>
    <lineage>
        <taxon>Bacteria</taxon>
        <taxon>Pseudomonadati</taxon>
        <taxon>Pseudomonadota</taxon>
        <taxon>Gammaproteobacteria</taxon>
        <taxon>Alteromonadales</taxon>
        <taxon>Colwelliaceae</taxon>
        <taxon>Thalassomonas</taxon>
    </lineage>
</organism>
<keyword evidence="2" id="KW-1185">Reference proteome</keyword>
<dbReference type="Pfam" id="PF11747">
    <property type="entry name" value="RebB"/>
    <property type="match status" value="1"/>
</dbReference>
<dbReference type="EMBL" id="CP059735">
    <property type="protein sequence ID" value="WDD98053.1"/>
    <property type="molecule type" value="Genomic_DNA"/>
</dbReference>
<dbReference type="AlphaFoldDB" id="A0AAE9YPE4"/>
<reference evidence="1 2" key="2">
    <citation type="journal article" date="2022" name="Mar. Drugs">
        <title>Bioassay-Guided Fractionation Leads to the Detection of Cholic Acid Generated by the Rare Thalassomonas sp.</title>
        <authorList>
            <person name="Pheiffer F."/>
            <person name="Schneider Y.K."/>
            <person name="Hansen E.H."/>
            <person name="Andersen J.H."/>
            <person name="Isaksson J."/>
            <person name="Busche T."/>
            <person name="R C."/>
            <person name="Kalinowski J."/>
            <person name="Zyl L.V."/>
            <person name="Trindade M."/>
        </authorList>
    </citation>
    <scope>NUCLEOTIDE SEQUENCE [LARGE SCALE GENOMIC DNA]</scope>
    <source>
        <strain evidence="1 2">A5K-106</strain>
    </source>
</reference>
<dbReference type="RefSeq" id="WP_152646438.1">
    <property type="nucleotide sequence ID" value="NZ_CP059735.1"/>
</dbReference>
<gene>
    <name evidence="1" type="ORF">SG35_022640</name>
</gene>
<evidence type="ECO:0000313" key="1">
    <source>
        <dbReference type="EMBL" id="WDD98053.1"/>
    </source>
</evidence>
<dbReference type="Proteomes" id="UP000032568">
    <property type="component" value="Chromosome"/>
</dbReference>
<sequence length="61" mass="6433">MMPEQDMQEVNEIISQLSEASMADTVGLLMQNAITIQQSMQTVTNASVSSSCALILAQGGS</sequence>
<evidence type="ECO:0000313" key="2">
    <source>
        <dbReference type="Proteomes" id="UP000032568"/>
    </source>
</evidence>
<reference evidence="1 2" key="1">
    <citation type="journal article" date="2015" name="Genome Announc.">
        <title>Draft Genome Sequences of Marine Isolates of Thalassomonas viridans and Thalassomonas actiniarum.</title>
        <authorList>
            <person name="Olonade I."/>
            <person name="van Zyl L.J."/>
            <person name="Trindade M."/>
        </authorList>
    </citation>
    <scope>NUCLEOTIDE SEQUENCE [LARGE SCALE GENOMIC DNA]</scope>
    <source>
        <strain evidence="1 2">A5K-106</strain>
    </source>
</reference>
<dbReference type="InterPro" id="IPR021070">
    <property type="entry name" value="Killing_trait_RebB"/>
</dbReference>